<evidence type="ECO:0000313" key="2">
    <source>
        <dbReference type="EMBL" id="RVU37209.1"/>
    </source>
</evidence>
<comment type="caution">
    <text evidence="2">The sequence shown here is derived from an EMBL/GenBank/DDBJ whole genome shotgun (WGS) entry which is preliminary data.</text>
</comment>
<protein>
    <submittedName>
        <fullName evidence="2">VanZ family protein</fullName>
    </submittedName>
</protein>
<keyword evidence="3" id="KW-1185">Reference proteome</keyword>
<dbReference type="EMBL" id="SACS01000011">
    <property type="protein sequence ID" value="RVU37209.1"/>
    <property type="molecule type" value="Genomic_DNA"/>
</dbReference>
<dbReference type="OrthoDB" id="8564037at2"/>
<dbReference type="PANTHER" id="PTHR28008">
    <property type="entry name" value="DOMAIN PROTEIN, PUTATIVE (AFU_ORTHOLOGUE AFUA_3G10980)-RELATED"/>
    <property type="match status" value="1"/>
</dbReference>
<keyword evidence="1" id="KW-0472">Membrane</keyword>
<dbReference type="AlphaFoldDB" id="A0A437QRX3"/>
<dbReference type="PANTHER" id="PTHR28008:SF1">
    <property type="entry name" value="DOMAIN PROTEIN, PUTATIVE (AFU_ORTHOLOGUE AFUA_3G10980)-RELATED"/>
    <property type="match status" value="1"/>
</dbReference>
<dbReference type="NCBIfam" id="NF037970">
    <property type="entry name" value="vanZ_1"/>
    <property type="match status" value="1"/>
</dbReference>
<feature type="transmembrane region" description="Helical" evidence="1">
    <location>
        <begin position="89"/>
        <end position="108"/>
    </location>
</feature>
<dbReference type="RefSeq" id="WP_127699221.1">
    <property type="nucleotide sequence ID" value="NZ_SACS01000011.1"/>
</dbReference>
<organism evidence="2 3">
    <name type="scientific">Rheinheimera riviphila</name>
    <dbReference type="NCBI Taxonomy" id="1834037"/>
    <lineage>
        <taxon>Bacteria</taxon>
        <taxon>Pseudomonadati</taxon>
        <taxon>Pseudomonadota</taxon>
        <taxon>Gammaproteobacteria</taxon>
        <taxon>Chromatiales</taxon>
        <taxon>Chromatiaceae</taxon>
        <taxon>Rheinheimera</taxon>
    </lineage>
</organism>
<proteinExistence type="predicted"/>
<accession>A0A437QRX3</accession>
<sequence>MTLSPHVFRILLVLALMICSYGFLKDVSGLPSNWMPNDKVMHLLVFVVLTLLWQLSFAGRTLAGLVLMSMYGGLVELAQHYLTVRQGDWWDWLADICGILLALLLWTWRPARFKTVST</sequence>
<gene>
    <name evidence="2" type="ORF">EOE67_11490</name>
</gene>
<keyword evidence="1" id="KW-0812">Transmembrane</keyword>
<name>A0A437QRX3_9GAMM</name>
<evidence type="ECO:0000313" key="3">
    <source>
        <dbReference type="Proteomes" id="UP000283077"/>
    </source>
</evidence>
<dbReference type="Proteomes" id="UP000283077">
    <property type="component" value="Unassembled WGS sequence"/>
</dbReference>
<reference evidence="2 3" key="1">
    <citation type="submission" date="2019-01" db="EMBL/GenBank/DDBJ databases">
        <authorList>
            <person name="Chen W.-M."/>
        </authorList>
    </citation>
    <scope>NUCLEOTIDE SEQUENCE [LARGE SCALE GENOMIC DNA]</scope>
    <source>
        <strain evidence="2 3">KYPC3</strain>
    </source>
</reference>
<feature type="transmembrane region" description="Helical" evidence="1">
    <location>
        <begin position="44"/>
        <end position="69"/>
    </location>
</feature>
<feature type="transmembrane region" description="Helical" evidence="1">
    <location>
        <begin position="6"/>
        <end position="24"/>
    </location>
</feature>
<evidence type="ECO:0000256" key="1">
    <source>
        <dbReference type="SAM" id="Phobius"/>
    </source>
</evidence>
<keyword evidence="1" id="KW-1133">Transmembrane helix</keyword>